<keyword evidence="2" id="KW-1185">Reference proteome</keyword>
<dbReference type="InterPro" id="IPR051143">
    <property type="entry name" value="TrkH_K-transport"/>
</dbReference>
<dbReference type="AlphaFoldDB" id="A0AAV0S5A1"/>
<evidence type="ECO:0000313" key="2">
    <source>
        <dbReference type="Proteomes" id="UP001154282"/>
    </source>
</evidence>
<dbReference type="EMBL" id="CAMGYJ010000011">
    <property type="protein sequence ID" value="CAI0628035.1"/>
    <property type="molecule type" value="Genomic_DNA"/>
</dbReference>
<dbReference type="GO" id="GO:0008324">
    <property type="term" value="F:monoatomic cation transmembrane transporter activity"/>
    <property type="evidence" value="ECO:0007669"/>
    <property type="project" value="TreeGrafter"/>
</dbReference>
<dbReference type="Proteomes" id="UP001154282">
    <property type="component" value="Unassembled WGS sequence"/>
</dbReference>
<proteinExistence type="predicted"/>
<dbReference type="PANTHER" id="PTHR31064">
    <property type="entry name" value="POTASSIUM TRANSPORT PROTEIN DDB_G0292412-RELATED"/>
    <property type="match status" value="1"/>
</dbReference>
<comment type="caution">
    <text evidence="1">The sequence shown here is derived from an EMBL/GenBank/DDBJ whole genome shotgun (WGS) entry which is preliminary data.</text>
</comment>
<gene>
    <name evidence="1" type="ORF">LITE_LOCUS51510</name>
</gene>
<dbReference type="PANTHER" id="PTHR31064:SF38">
    <property type="entry name" value="CATION TRANSPORTER HKT1_4-RELATED"/>
    <property type="match status" value="1"/>
</dbReference>
<reference evidence="1" key="1">
    <citation type="submission" date="2022-08" db="EMBL/GenBank/DDBJ databases">
        <authorList>
            <person name="Gutierrez-Valencia J."/>
        </authorList>
    </citation>
    <scope>NUCLEOTIDE SEQUENCE</scope>
</reference>
<organism evidence="1 2">
    <name type="scientific">Linum tenue</name>
    <dbReference type="NCBI Taxonomy" id="586396"/>
    <lineage>
        <taxon>Eukaryota</taxon>
        <taxon>Viridiplantae</taxon>
        <taxon>Streptophyta</taxon>
        <taxon>Embryophyta</taxon>
        <taxon>Tracheophyta</taxon>
        <taxon>Spermatophyta</taxon>
        <taxon>Magnoliopsida</taxon>
        <taxon>eudicotyledons</taxon>
        <taxon>Gunneridae</taxon>
        <taxon>Pentapetalae</taxon>
        <taxon>rosids</taxon>
        <taxon>fabids</taxon>
        <taxon>Malpighiales</taxon>
        <taxon>Linaceae</taxon>
        <taxon>Linum</taxon>
    </lineage>
</organism>
<accession>A0AAV0S5A1</accession>
<evidence type="ECO:0000313" key="1">
    <source>
        <dbReference type="EMBL" id="CAI0628035.1"/>
    </source>
</evidence>
<name>A0AAV0S5A1_9ROSI</name>
<sequence>MIVFRKNTIMQLILIPRVLLGNTLFPPCLRLCVWLAGKLMKSKSDRSNHLLRNTRRVGFYHLLPGRESV</sequence>
<protein>
    <submittedName>
        <fullName evidence="1">Uncharacterized protein</fullName>
    </submittedName>
</protein>
<dbReference type="GO" id="GO:0005886">
    <property type="term" value="C:plasma membrane"/>
    <property type="evidence" value="ECO:0007669"/>
    <property type="project" value="TreeGrafter"/>
</dbReference>